<organism evidence="3">
    <name type="scientific">Camponotus floridanus</name>
    <name type="common">Florida carpenter ant</name>
    <dbReference type="NCBI Taxonomy" id="104421"/>
    <lineage>
        <taxon>Eukaryota</taxon>
        <taxon>Metazoa</taxon>
        <taxon>Ecdysozoa</taxon>
        <taxon>Arthropoda</taxon>
        <taxon>Hexapoda</taxon>
        <taxon>Insecta</taxon>
        <taxon>Pterygota</taxon>
        <taxon>Neoptera</taxon>
        <taxon>Endopterygota</taxon>
        <taxon>Hymenoptera</taxon>
        <taxon>Apocrita</taxon>
        <taxon>Aculeata</taxon>
        <taxon>Formicoidea</taxon>
        <taxon>Formicidae</taxon>
        <taxon>Formicinae</taxon>
        <taxon>Camponotus</taxon>
    </lineage>
</organism>
<protein>
    <submittedName>
        <fullName evidence="2">Uncharacterized protein</fullName>
    </submittedName>
</protein>
<dbReference type="InParanoid" id="E2AHT9"/>
<evidence type="ECO:0000256" key="1">
    <source>
        <dbReference type="SAM" id="MobiDB-lite"/>
    </source>
</evidence>
<evidence type="ECO:0000313" key="3">
    <source>
        <dbReference type="Proteomes" id="UP000000311"/>
    </source>
</evidence>
<proteinExistence type="predicted"/>
<reference evidence="2 3" key="1">
    <citation type="journal article" date="2010" name="Science">
        <title>Genomic comparison of the ants Camponotus floridanus and Harpegnathos saltator.</title>
        <authorList>
            <person name="Bonasio R."/>
            <person name="Zhang G."/>
            <person name="Ye C."/>
            <person name="Mutti N.S."/>
            <person name="Fang X."/>
            <person name="Qin N."/>
            <person name="Donahue G."/>
            <person name="Yang P."/>
            <person name="Li Q."/>
            <person name="Li C."/>
            <person name="Zhang P."/>
            <person name="Huang Z."/>
            <person name="Berger S.L."/>
            <person name="Reinberg D."/>
            <person name="Wang J."/>
            <person name="Liebig J."/>
        </authorList>
    </citation>
    <scope>NUCLEOTIDE SEQUENCE [LARGE SCALE GENOMIC DNA]</scope>
    <source>
        <strain evidence="3">C129</strain>
    </source>
</reference>
<feature type="region of interest" description="Disordered" evidence="1">
    <location>
        <begin position="1"/>
        <end position="69"/>
    </location>
</feature>
<dbReference type="AlphaFoldDB" id="E2AHT9"/>
<evidence type="ECO:0000313" key="2">
    <source>
        <dbReference type="EMBL" id="EFN67018.1"/>
    </source>
</evidence>
<dbReference type="EMBL" id="GL439579">
    <property type="protein sequence ID" value="EFN67018.1"/>
    <property type="molecule type" value="Genomic_DNA"/>
</dbReference>
<keyword evidence="3" id="KW-1185">Reference proteome</keyword>
<sequence length="69" mass="7920">MERRMKGDAGGKGGERAVEGEERGGGDSRGEKENEKESWVPRRSKLTEKRWKGRSSPERYSPDRRRNGE</sequence>
<accession>E2AHT9</accession>
<dbReference type="Proteomes" id="UP000000311">
    <property type="component" value="Unassembled WGS sequence"/>
</dbReference>
<gene>
    <name evidence="2" type="ORF">EAG_04311</name>
</gene>
<name>E2AHT9_CAMFO</name>